<evidence type="ECO:0000313" key="7">
    <source>
        <dbReference type="Proteomes" id="UP000694700"/>
    </source>
</evidence>
<dbReference type="GO" id="GO:0030246">
    <property type="term" value="F:carbohydrate binding"/>
    <property type="evidence" value="ECO:0007669"/>
    <property type="project" value="UniProtKB-KW"/>
</dbReference>
<dbReference type="PROSITE" id="PS50041">
    <property type="entry name" value="C_TYPE_LECTIN_2"/>
    <property type="match status" value="1"/>
</dbReference>
<organism evidence="6 7">
    <name type="scientific">Cyprinus carpio</name>
    <name type="common">Common carp</name>
    <dbReference type="NCBI Taxonomy" id="7962"/>
    <lineage>
        <taxon>Eukaryota</taxon>
        <taxon>Metazoa</taxon>
        <taxon>Chordata</taxon>
        <taxon>Craniata</taxon>
        <taxon>Vertebrata</taxon>
        <taxon>Euteleostomi</taxon>
        <taxon>Actinopterygii</taxon>
        <taxon>Neopterygii</taxon>
        <taxon>Teleostei</taxon>
        <taxon>Ostariophysi</taxon>
        <taxon>Cypriniformes</taxon>
        <taxon>Cyprinidae</taxon>
        <taxon>Cyprininae</taxon>
        <taxon>Cyprinus</taxon>
    </lineage>
</organism>
<feature type="coiled-coil region" evidence="3">
    <location>
        <begin position="109"/>
        <end position="174"/>
    </location>
</feature>
<dbReference type="InterPro" id="IPR050111">
    <property type="entry name" value="C-type_lectin/snaclec_domain"/>
</dbReference>
<dbReference type="Proteomes" id="UP000694700">
    <property type="component" value="Unplaced"/>
</dbReference>
<reference evidence="6" key="1">
    <citation type="submission" date="2025-08" db="UniProtKB">
        <authorList>
            <consortium name="Ensembl"/>
        </authorList>
    </citation>
    <scope>IDENTIFICATION</scope>
</reference>
<dbReference type="Ensembl" id="ENSCCRT00015037086.1">
    <property type="protein sequence ID" value="ENSCCRP00015035842.1"/>
    <property type="gene ID" value="ENSCCRG00015014941.1"/>
</dbReference>
<name>A0A8C1YWK5_CYPCA</name>
<keyword evidence="3" id="KW-0175">Coiled coil</keyword>
<dbReference type="InterPro" id="IPR001304">
    <property type="entry name" value="C-type_lectin-like"/>
</dbReference>
<dbReference type="SUPFAM" id="SSF56436">
    <property type="entry name" value="C-type lectin-like"/>
    <property type="match status" value="1"/>
</dbReference>
<proteinExistence type="predicted"/>
<dbReference type="InterPro" id="IPR018378">
    <property type="entry name" value="C-type_lectin_CS"/>
</dbReference>
<dbReference type="SMART" id="SM00034">
    <property type="entry name" value="CLECT"/>
    <property type="match status" value="1"/>
</dbReference>
<dbReference type="Gene3D" id="3.10.100.10">
    <property type="entry name" value="Mannose-Binding Protein A, subunit A"/>
    <property type="match status" value="1"/>
</dbReference>
<keyword evidence="4" id="KW-0812">Transmembrane</keyword>
<evidence type="ECO:0000256" key="4">
    <source>
        <dbReference type="SAM" id="Phobius"/>
    </source>
</evidence>
<keyword evidence="4" id="KW-1133">Transmembrane helix</keyword>
<dbReference type="InterPro" id="IPR033989">
    <property type="entry name" value="CD209-like_CTLD"/>
</dbReference>
<evidence type="ECO:0000256" key="1">
    <source>
        <dbReference type="ARBA" id="ARBA00022734"/>
    </source>
</evidence>
<dbReference type="Gene3D" id="1.20.5.400">
    <property type="match status" value="1"/>
</dbReference>
<dbReference type="CDD" id="cd03590">
    <property type="entry name" value="CLECT_DC-SIGN_like"/>
    <property type="match status" value="1"/>
</dbReference>
<feature type="domain" description="C-type lectin" evidence="5">
    <location>
        <begin position="217"/>
        <end position="328"/>
    </location>
</feature>
<dbReference type="InterPro" id="IPR016187">
    <property type="entry name" value="CTDL_fold"/>
</dbReference>
<protein>
    <recommendedName>
        <fullName evidence="5">C-type lectin domain-containing protein</fullName>
    </recommendedName>
</protein>
<keyword evidence="2" id="KW-1015">Disulfide bond</keyword>
<keyword evidence="1" id="KW-0430">Lectin</keyword>
<evidence type="ECO:0000256" key="3">
    <source>
        <dbReference type="SAM" id="Coils"/>
    </source>
</evidence>
<accession>A0A8C1YWK5</accession>
<dbReference type="PROSITE" id="PS00615">
    <property type="entry name" value="C_TYPE_LECTIN_1"/>
    <property type="match status" value="1"/>
</dbReference>
<dbReference type="PANTHER" id="PTHR22803">
    <property type="entry name" value="MANNOSE, PHOSPHOLIPASE, LECTIN RECEPTOR RELATED"/>
    <property type="match status" value="1"/>
</dbReference>
<keyword evidence="4" id="KW-0472">Membrane</keyword>
<evidence type="ECO:0000313" key="6">
    <source>
        <dbReference type="Ensembl" id="ENSCCRP00015035842.1"/>
    </source>
</evidence>
<evidence type="ECO:0000259" key="5">
    <source>
        <dbReference type="PROSITE" id="PS50041"/>
    </source>
</evidence>
<sequence length="333" mass="38183">MTYFPTYWPHLLKFSVSKSRRLQKHTESIYHLSDGGHGNKMSQPVYGNINTDGTRDMDRRNKRIQTPQHTGSGCVNIRVSRAAVVCLALLCVLLLTAVIVLCVHIYTNNTNYTQERDQLLTKINNLTEEIDQILTKYINMTNERNGLLIKNDKLAKQKDQFSQERNQLQKILNETGDLELQLNNLLLLKTSFIIQCTVGGNHELTAELLVFTDGWLYSNFSFYFISSLKKSWTESRIYCTERGADLIIINNREKQDFVKKISANANVWIGLTDIDVEGSWKWVDGSALTSGFWDPREPNGHRGENCALTYSPGWADYPCSNLFLWICEKSILK</sequence>
<feature type="transmembrane region" description="Helical" evidence="4">
    <location>
        <begin position="82"/>
        <end position="106"/>
    </location>
</feature>
<dbReference type="InterPro" id="IPR016186">
    <property type="entry name" value="C-type_lectin-like/link_sf"/>
</dbReference>
<evidence type="ECO:0000256" key="2">
    <source>
        <dbReference type="ARBA" id="ARBA00023157"/>
    </source>
</evidence>
<dbReference type="Pfam" id="PF00059">
    <property type="entry name" value="Lectin_C"/>
    <property type="match status" value="1"/>
</dbReference>
<dbReference type="AlphaFoldDB" id="A0A8C1YWK5"/>